<gene>
    <name evidence="1" type="ORF">TSAR_011638</name>
</gene>
<reference evidence="1 2" key="1">
    <citation type="journal article" date="2017" name="Curr. Biol.">
        <title>The Evolution of Venom by Co-option of Single-Copy Genes.</title>
        <authorList>
            <person name="Martinson E.O."/>
            <person name="Mrinalini"/>
            <person name="Kelkar Y.D."/>
            <person name="Chang C.H."/>
            <person name="Werren J.H."/>
        </authorList>
    </citation>
    <scope>NUCLEOTIDE SEQUENCE [LARGE SCALE GENOMIC DNA]</scope>
    <source>
        <strain evidence="1 2">Alberta</strain>
        <tissue evidence="1">Whole body</tissue>
    </source>
</reference>
<dbReference type="Proteomes" id="UP000215335">
    <property type="component" value="Unassembled WGS sequence"/>
</dbReference>
<dbReference type="PANTHER" id="PTHR46579:SF1">
    <property type="entry name" value="F5_8 TYPE C DOMAIN-CONTAINING PROTEIN"/>
    <property type="match status" value="1"/>
</dbReference>
<dbReference type="OrthoDB" id="7696251at2759"/>
<name>A0A232EPH4_9HYME</name>
<dbReference type="STRING" id="543379.A0A232EPH4"/>
<evidence type="ECO:0000313" key="1">
    <source>
        <dbReference type="EMBL" id="OXU20232.1"/>
    </source>
</evidence>
<proteinExistence type="predicted"/>
<dbReference type="EMBL" id="NNAY01002951">
    <property type="protein sequence ID" value="OXU20232.1"/>
    <property type="molecule type" value="Genomic_DNA"/>
</dbReference>
<dbReference type="PANTHER" id="PTHR46579">
    <property type="entry name" value="F5/8 TYPE C DOMAIN-CONTAINING PROTEIN-RELATED"/>
    <property type="match status" value="1"/>
</dbReference>
<keyword evidence="2" id="KW-1185">Reference proteome</keyword>
<comment type="caution">
    <text evidence="1">The sequence shown here is derived from an EMBL/GenBank/DDBJ whole genome shotgun (WGS) entry which is preliminary data.</text>
</comment>
<sequence length="248" mass="29454">MQGITQFNGYYGCNWCLHPGYYTLTGRGGSVKYILMDDEVDDRNEADTLRHMRESVASGQPVYGVLKESVLIHLNQFNIISGFVPDSMHLIDLGIAKQYMKYWFDTRNMPYSFTNVEINLIENFLKDLTVPSKLVRYTRSIRDRKYWKAKELQNWVLYYSTIVLLMIPRMRCYAEHWSYLVRAYYILLQNNITREQIHEAHRLMNRFVALTEYYYSRSAMTFNVHRLLHLTQSVVNWGPLYCHSGYGF</sequence>
<evidence type="ECO:0000313" key="2">
    <source>
        <dbReference type="Proteomes" id="UP000215335"/>
    </source>
</evidence>
<dbReference type="AlphaFoldDB" id="A0A232EPH4"/>
<organism evidence="1 2">
    <name type="scientific">Trichomalopsis sarcophagae</name>
    <dbReference type="NCBI Taxonomy" id="543379"/>
    <lineage>
        <taxon>Eukaryota</taxon>
        <taxon>Metazoa</taxon>
        <taxon>Ecdysozoa</taxon>
        <taxon>Arthropoda</taxon>
        <taxon>Hexapoda</taxon>
        <taxon>Insecta</taxon>
        <taxon>Pterygota</taxon>
        <taxon>Neoptera</taxon>
        <taxon>Endopterygota</taxon>
        <taxon>Hymenoptera</taxon>
        <taxon>Apocrita</taxon>
        <taxon>Proctotrupomorpha</taxon>
        <taxon>Chalcidoidea</taxon>
        <taxon>Pteromalidae</taxon>
        <taxon>Pteromalinae</taxon>
        <taxon>Trichomalopsis</taxon>
    </lineage>
</organism>
<protein>
    <submittedName>
        <fullName evidence="1">Uncharacterized protein</fullName>
    </submittedName>
</protein>
<accession>A0A232EPH4</accession>